<dbReference type="InterPro" id="IPR001077">
    <property type="entry name" value="COMT_C"/>
</dbReference>
<sequence length="324" mass="34988">MADLLQPATIRAAATLRLVDHIEAGSTTAADLADRTDTHPDLLDMLLRHLVHLGLLRRDDAGSYEVTEKGAPLRDSDPAGVRRHLSMDGLFGRTDLAMVNLLHTVRTGEPAHASLFGRGYWETVNEDPQFAEALSEESPKELGWDAELVRDGYDWSNVGSVVDLGGHNGTLLMELVRSHPHLRGSVLDLKNVAELAARRFEENGLADRCTAVVGSFFDPIAPGADVYLLSAILADWDDEKAVAILRRVAEAAGADGRILVADVNIPVADPGAESAAMELYLRVVMPKPVRTVEEIKALGAAAGLTVSWEGPVTPVRTLLEFRNA</sequence>
<evidence type="ECO:0000256" key="1">
    <source>
        <dbReference type="ARBA" id="ARBA00022603"/>
    </source>
</evidence>
<dbReference type="RefSeq" id="WP_229822877.1">
    <property type="nucleotide sequence ID" value="NZ_BMRW01000019.1"/>
</dbReference>
<dbReference type="Gene3D" id="3.40.50.150">
    <property type="entry name" value="Vaccinia Virus protein VP39"/>
    <property type="match status" value="1"/>
</dbReference>
<evidence type="ECO:0000259" key="4">
    <source>
        <dbReference type="Pfam" id="PF00891"/>
    </source>
</evidence>
<name>A0A7W7LDV3_STRNE</name>
<dbReference type="SUPFAM" id="SSF53335">
    <property type="entry name" value="S-adenosyl-L-methionine-dependent methyltransferases"/>
    <property type="match status" value="1"/>
</dbReference>
<dbReference type="PANTHER" id="PTHR43712:SF2">
    <property type="entry name" value="O-METHYLTRANSFERASE CICE"/>
    <property type="match status" value="1"/>
</dbReference>
<dbReference type="PROSITE" id="PS51683">
    <property type="entry name" value="SAM_OMT_II"/>
    <property type="match status" value="1"/>
</dbReference>
<organism evidence="6 7">
    <name type="scientific">Streptomyces netropsis</name>
    <name type="common">Streptoverticillium netropsis</name>
    <dbReference type="NCBI Taxonomy" id="55404"/>
    <lineage>
        <taxon>Bacteria</taxon>
        <taxon>Bacillati</taxon>
        <taxon>Actinomycetota</taxon>
        <taxon>Actinomycetes</taxon>
        <taxon>Kitasatosporales</taxon>
        <taxon>Streptomycetaceae</taxon>
        <taxon>Streptomyces</taxon>
    </lineage>
</organism>
<accession>A0A7W7LDV3</accession>
<dbReference type="PIRSF" id="PIRSF005739">
    <property type="entry name" value="O-mtase"/>
    <property type="match status" value="1"/>
</dbReference>
<dbReference type="Pfam" id="PF08100">
    <property type="entry name" value="Dimerisation"/>
    <property type="match status" value="1"/>
</dbReference>
<evidence type="ECO:0000256" key="3">
    <source>
        <dbReference type="ARBA" id="ARBA00022691"/>
    </source>
</evidence>
<dbReference type="GO" id="GO:0008171">
    <property type="term" value="F:O-methyltransferase activity"/>
    <property type="evidence" value="ECO:0007669"/>
    <property type="project" value="InterPro"/>
</dbReference>
<dbReference type="PANTHER" id="PTHR43712">
    <property type="entry name" value="PUTATIVE (AFU_ORTHOLOGUE AFUA_4G14580)-RELATED"/>
    <property type="match status" value="1"/>
</dbReference>
<keyword evidence="1" id="KW-0489">Methyltransferase</keyword>
<evidence type="ECO:0000313" key="7">
    <source>
        <dbReference type="Proteomes" id="UP000556436"/>
    </source>
</evidence>
<evidence type="ECO:0000313" key="6">
    <source>
        <dbReference type="EMBL" id="MBB4887831.1"/>
    </source>
</evidence>
<dbReference type="InterPro" id="IPR036388">
    <property type="entry name" value="WH-like_DNA-bd_sf"/>
</dbReference>
<comment type="caution">
    <text evidence="6">The sequence shown here is derived from an EMBL/GenBank/DDBJ whole genome shotgun (WGS) entry which is preliminary data.</text>
</comment>
<keyword evidence="3" id="KW-0949">S-adenosyl-L-methionine</keyword>
<dbReference type="Gene3D" id="1.10.10.10">
    <property type="entry name" value="Winged helix-like DNA-binding domain superfamily/Winged helix DNA-binding domain"/>
    <property type="match status" value="1"/>
</dbReference>
<dbReference type="Proteomes" id="UP000556436">
    <property type="component" value="Unassembled WGS sequence"/>
</dbReference>
<dbReference type="SUPFAM" id="SSF46785">
    <property type="entry name" value="Winged helix' DNA-binding domain"/>
    <property type="match status" value="1"/>
</dbReference>
<dbReference type="InterPro" id="IPR016461">
    <property type="entry name" value="COMT-like"/>
</dbReference>
<evidence type="ECO:0000259" key="5">
    <source>
        <dbReference type="Pfam" id="PF08100"/>
    </source>
</evidence>
<reference evidence="6 7" key="1">
    <citation type="submission" date="2020-08" db="EMBL/GenBank/DDBJ databases">
        <title>Genomic Encyclopedia of Type Strains, Phase III (KMG-III): the genomes of soil and plant-associated and newly described type strains.</title>
        <authorList>
            <person name="Whitman W."/>
        </authorList>
    </citation>
    <scope>NUCLEOTIDE SEQUENCE [LARGE SCALE GENOMIC DNA]</scope>
    <source>
        <strain evidence="6 7">CECT 3265</strain>
    </source>
</reference>
<dbReference type="InterPro" id="IPR012967">
    <property type="entry name" value="COMT_dimerisation"/>
</dbReference>
<dbReference type="GO" id="GO:0032259">
    <property type="term" value="P:methylation"/>
    <property type="evidence" value="ECO:0007669"/>
    <property type="project" value="UniProtKB-KW"/>
</dbReference>
<dbReference type="GO" id="GO:0046983">
    <property type="term" value="F:protein dimerization activity"/>
    <property type="evidence" value="ECO:0007669"/>
    <property type="project" value="InterPro"/>
</dbReference>
<evidence type="ECO:0000256" key="2">
    <source>
        <dbReference type="ARBA" id="ARBA00022679"/>
    </source>
</evidence>
<dbReference type="InterPro" id="IPR036390">
    <property type="entry name" value="WH_DNA-bd_sf"/>
</dbReference>
<protein>
    <recommendedName>
        <fullName evidence="8">Carminomycin 4-O-methyltransferase</fullName>
    </recommendedName>
</protein>
<dbReference type="AlphaFoldDB" id="A0A7W7LDV3"/>
<dbReference type="InterPro" id="IPR029063">
    <property type="entry name" value="SAM-dependent_MTases_sf"/>
</dbReference>
<evidence type="ECO:0008006" key="8">
    <source>
        <dbReference type="Google" id="ProtNLM"/>
    </source>
</evidence>
<feature type="domain" description="O-methyltransferase C-terminal" evidence="4">
    <location>
        <begin position="101"/>
        <end position="303"/>
    </location>
</feature>
<feature type="domain" description="O-methyltransferase dimerisation" evidence="5">
    <location>
        <begin position="6"/>
        <end position="68"/>
    </location>
</feature>
<gene>
    <name evidence="6" type="ORF">FHS38_003885</name>
</gene>
<keyword evidence="2" id="KW-0808">Transferase</keyword>
<dbReference type="Gene3D" id="1.10.287.1350">
    <property type="match status" value="1"/>
</dbReference>
<dbReference type="EMBL" id="JACHJG010000007">
    <property type="protein sequence ID" value="MBB4887831.1"/>
    <property type="molecule type" value="Genomic_DNA"/>
</dbReference>
<dbReference type="Pfam" id="PF00891">
    <property type="entry name" value="Methyltransf_2"/>
    <property type="match status" value="1"/>
</dbReference>
<keyword evidence="7" id="KW-1185">Reference proteome</keyword>
<proteinExistence type="predicted"/>